<evidence type="ECO:0000313" key="2">
    <source>
        <dbReference type="Proteomes" id="UP000184394"/>
    </source>
</evidence>
<dbReference type="EMBL" id="FRCT01000007">
    <property type="protein sequence ID" value="SHM59505.1"/>
    <property type="molecule type" value="Genomic_DNA"/>
</dbReference>
<name>A0A1M7K2Q5_RUMFL</name>
<dbReference type="RefSeq" id="WP_072950807.1">
    <property type="nucleotide sequence ID" value="NZ_FRCT01000007.1"/>
</dbReference>
<accession>A0A1M7K2Q5</accession>
<gene>
    <name evidence="1" type="ORF">SAMN04487860_10765</name>
</gene>
<protein>
    <submittedName>
        <fullName evidence="1">Uncharacterized protein</fullName>
    </submittedName>
</protein>
<evidence type="ECO:0000313" key="1">
    <source>
        <dbReference type="EMBL" id="SHM59505.1"/>
    </source>
</evidence>
<dbReference type="OrthoDB" id="2065929at2"/>
<organism evidence="1 2">
    <name type="scientific">Ruminococcus flavefaciens</name>
    <dbReference type="NCBI Taxonomy" id="1265"/>
    <lineage>
        <taxon>Bacteria</taxon>
        <taxon>Bacillati</taxon>
        <taxon>Bacillota</taxon>
        <taxon>Clostridia</taxon>
        <taxon>Eubacteriales</taxon>
        <taxon>Oscillospiraceae</taxon>
        <taxon>Ruminococcus</taxon>
    </lineage>
</organism>
<reference evidence="1 2" key="1">
    <citation type="submission" date="2016-11" db="EMBL/GenBank/DDBJ databases">
        <authorList>
            <person name="Jaros S."/>
            <person name="Januszkiewicz K."/>
            <person name="Wedrychowicz H."/>
        </authorList>
    </citation>
    <scope>NUCLEOTIDE SEQUENCE [LARGE SCALE GENOMIC DNA]</scope>
    <source>
        <strain evidence="1 2">Y1</strain>
    </source>
</reference>
<dbReference type="AlphaFoldDB" id="A0A1M7K2Q5"/>
<sequence>MANNVSGVAGEFVFTEGTSAFFSITLVRHSKEGVDSNIKGIENATITGKYSIDSEVDANSSDCRLTVDPNGNYLCFQTASADESVTLRNALSNTSGKGYFEIYSKITVDFAEESLNDEFPERDSTERYGVNVEAASNLAYDDRTLAYTSMSERYPDDDHFYYIESIPSATLRYSSLKDDSELYDNIGLNSKNQSTLGVNGRSANEANRTSMPVNTEAIYNVQALSDAERASILKLTFSLSKKETDP</sequence>
<dbReference type="Proteomes" id="UP000184394">
    <property type="component" value="Unassembled WGS sequence"/>
</dbReference>
<proteinExistence type="predicted"/>